<feature type="non-terminal residue" evidence="1">
    <location>
        <position position="63"/>
    </location>
</feature>
<evidence type="ECO:0000313" key="1">
    <source>
        <dbReference type="EMBL" id="MBW0574144.1"/>
    </source>
</evidence>
<gene>
    <name evidence="1" type="ORF">O181_113859</name>
</gene>
<protein>
    <submittedName>
        <fullName evidence="1">Uncharacterized protein</fullName>
    </submittedName>
</protein>
<accession>A0A9Q3PU35</accession>
<comment type="caution">
    <text evidence="1">The sequence shown here is derived from an EMBL/GenBank/DDBJ whole genome shotgun (WGS) entry which is preliminary data.</text>
</comment>
<keyword evidence="2" id="KW-1185">Reference proteome</keyword>
<dbReference type="Proteomes" id="UP000765509">
    <property type="component" value="Unassembled WGS sequence"/>
</dbReference>
<evidence type="ECO:0000313" key="2">
    <source>
        <dbReference type="Proteomes" id="UP000765509"/>
    </source>
</evidence>
<sequence>MTQLPPVPKRLVRTFETLLDSPVAEITAISVVRSEQLSAGSSRTIPVSVKELAYGGKAEGVCK</sequence>
<dbReference type="AlphaFoldDB" id="A0A9Q3PU35"/>
<dbReference type="EMBL" id="AVOT02093551">
    <property type="protein sequence ID" value="MBW0574144.1"/>
    <property type="molecule type" value="Genomic_DNA"/>
</dbReference>
<name>A0A9Q3PU35_9BASI</name>
<organism evidence="1 2">
    <name type="scientific">Austropuccinia psidii MF-1</name>
    <dbReference type="NCBI Taxonomy" id="1389203"/>
    <lineage>
        <taxon>Eukaryota</taxon>
        <taxon>Fungi</taxon>
        <taxon>Dikarya</taxon>
        <taxon>Basidiomycota</taxon>
        <taxon>Pucciniomycotina</taxon>
        <taxon>Pucciniomycetes</taxon>
        <taxon>Pucciniales</taxon>
        <taxon>Sphaerophragmiaceae</taxon>
        <taxon>Austropuccinia</taxon>
    </lineage>
</organism>
<reference evidence="1" key="1">
    <citation type="submission" date="2021-03" db="EMBL/GenBank/DDBJ databases">
        <title>Draft genome sequence of rust myrtle Austropuccinia psidii MF-1, a brazilian biotype.</title>
        <authorList>
            <person name="Quecine M.C."/>
            <person name="Pachon D.M.R."/>
            <person name="Bonatelli M.L."/>
            <person name="Correr F.H."/>
            <person name="Franceschini L.M."/>
            <person name="Leite T.F."/>
            <person name="Margarido G.R.A."/>
            <person name="Almeida C.A."/>
            <person name="Ferrarezi J.A."/>
            <person name="Labate C.A."/>
        </authorList>
    </citation>
    <scope>NUCLEOTIDE SEQUENCE</scope>
    <source>
        <strain evidence="1">MF-1</strain>
    </source>
</reference>
<proteinExistence type="predicted"/>